<proteinExistence type="predicted"/>
<evidence type="ECO:0000313" key="3">
    <source>
        <dbReference type="Proteomes" id="UP000249046"/>
    </source>
</evidence>
<evidence type="ECO:0000313" key="2">
    <source>
        <dbReference type="EMBL" id="PZQ11171.1"/>
    </source>
</evidence>
<evidence type="ECO:0008006" key="4">
    <source>
        <dbReference type="Google" id="ProtNLM"/>
    </source>
</evidence>
<dbReference type="Proteomes" id="UP000249046">
    <property type="component" value="Unassembled WGS sequence"/>
</dbReference>
<dbReference type="SUPFAM" id="SSF50969">
    <property type="entry name" value="YVTN repeat-like/Quinoprotein amine dehydrogenase"/>
    <property type="match status" value="1"/>
</dbReference>
<dbReference type="EMBL" id="QFPO01000017">
    <property type="protein sequence ID" value="PZQ11171.1"/>
    <property type="molecule type" value="Genomic_DNA"/>
</dbReference>
<dbReference type="AlphaFoldDB" id="A0A2W5K2Z6"/>
<evidence type="ECO:0000256" key="1">
    <source>
        <dbReference type="SAM" id="MobiDB-lite"/>
    </source>
</evidence>
<feature type="compositionally biased region" description="Basic and acidic residues" evidence="1">
    <location>
        <begin position="1"/>
        <end position="10"/>
    </location>
</feature>
<dbReference type="InterPro" id="IPR011044">
    <property type="entry name" value="Quino_amine_DH_bsu"/>
</dbReference>
<name>A0A2W5K2Z6_9GAMM</name>
<reference evidence="2 3" key="1">
    <citation type="submission" date="2017-08" db="EMBL/GenBank/DDBJ databases">
        <title>Infants hospitalized years apart are colonized by the same room-sourced microbial strains.</title>
        <authorList>
            <person name="Brooks B."/>
            <person name="Olm M.R."/>
            <person name="Firek B.A."/>
            <person name="Baker R."/>
            <person name="Thomas B.C."/>
            <person name="Morowitz M.J."/>
            <person name="Banfield J.F."/>
        </authorList>
    </citation>
    <scope>NUCLEOTIDE SEQUENCE [LARGE SCALE GENOMIC DNA]</scope>
    <source>
        <strain evidence="2">S2_005_003_R2_42</strain>
    </source>
</reference>
<accession>A0A2W5K2Z6</accession>
<comment type="caution">
    <text evidence="2">The sequence shown here is derived from an EMBL/GenBank/DDBJ whole genome shotgun (WGS) entry which is preliminary data.</text>
</comment>
<organism evidence="2 3">
    <name type="scientific">Rhodanobacter denitrificans</name>
    <dbReference type="NCBI Taxonomy" id="666685"/>
    <lineage>
        <taxon>Bacteria</taxon>
        <taxon>Pseudomonadati</taxon>
        <taxon>Pseudomonadota</taxon>
        <taxon>Gammaproteobacteria</taxon>
        <taxon>Lysobacterales</taxon>
        <taxon>Rhodanobacteraceae</taxon>
        <taxon>Rhodanobacter</taxon>
    </lineage>
</organism>
<dbReference type="InterPro" id="IPR013783">
    <property type="entry name" value="Ig-like_fold"/>
</dbReference>
<feature type="region of interest" description="Disordered" evidence="1">
    <location>
        <begin position="1"/>
        <end position="20"/>
    </location>
</feature>
<dbReference type="SUPFAM" id="SSF63829">
    <property type="entry name" value="Calcium-dependent phosphotriesterase"/>
    <property type="match status" value="1"/>
</dbReference>
<sequence length="725" mass="77396">MANRPERAADDEAATAPAPSATVWQQRRTYGSVVYVLDNASLSIRRYDLAVAQWLPRIDLERPASAFAVDASGVYTRVEKAVYRYALDGTALGPLPNVTVTRDLLELVGDYVVVSSDQGIHTYHKSTGTPAAFLYTSTPLTGAVSLPDQGSVYAVNTSWSPTDIYRMKVDPVTGAVSNFIDSPYHGAFPTGSRVYAREQGGWLFDSSGTVYWGDSLQRRGSLGGAVQGAVFFSDRFLVMRGARLAVFSNDLKETGLIQAPSGMLDIVGYADRAYAITGAIDDLRFVPIDLEAAQPAVPSTARDWVAAAPKATHVLGDGTGLILTSAAEHAAYPFSPQTWSFGRTIPMMTGALDVAYSRVNGRVYASYTGGAIYAYPLATPGRADWFSATAYTANGLSTAGEYVFASDLSGAWASHYTFSPEGDGISWREWNYISSQYEWDPVTRRIFFLREGVSPNDLMFESIALDGSITDGGDSPYHGDFQPDYPIRVSPDAALIGLGSGVILDSVRLEIIHQLDHGWADFAWLGNDLYGLTASGQRINRYSASFDVVSTGRVRGTPRRLIPAGEGFVYVADVGTSTIIGRFDAFMSKADLAVDPSAPGSVFDGGSAVTVRVTVGNNGVVAASGATVSIDPGHLQGAVWRCVAAVRATPCPATSLPGASSTVVDIEDGGQLTYEVSGQVPPGSFDRVTIAATITPAVPASDPELRNNAQSIRLRLDRLFVDAFE</sequence>
<gene>
    <name evidence="2" type="ORF">DI564_14795</name>
</gene>
<protein>
    <recommendedName>
        <fullName evidence="4">DUF11 domain-containing protein</fullName>
    </recommendedName>
</protein>
<dbReference type="Gene3D" id="2.60.40.10">
    <property type="entry name" value="Immunoglobulins"/>
    <property type="match status" value="1"/>
</dbReference>